<comment type="catalytic activity">
    <reaction evidence="1 5">
        <text>[protein]-peptidylproline (omega=180) = [protein]-peptidylproline (omega=0)</text>
        <dbReference type="Rhea" id="RHEA:16237"/>
        <dbReference type="Rhea" id="RHEA-COMP:10747"/>
        <dbReference type="Rhea" id="RHEA-COMP:10748"/>
        <dbReference type="ChEBI" id="CHEBI:83833"/>
        <dbReference type="ChEBI" id="CHEBI:83834"/>
        <dbReference type="EC" id="5.2.1.8"/>
    </reaction>
</comment>
<dbReference type="EMBL" id="VLTN01000003">
    <property type="protein sequence ID" value="KAA0156816.1"/>
    <property type="molecule type" value="Genomic_DNA"/>
</dbReference>
<evidence type="ECO:0000313" key="7">
    <source>
        <dbReference type="EMBL" id="KAA0156816.1"/>
    </source>
</evidence>
<evidence type="ECO:0000256" key="5">
    <source>
        <dbReference type="PROSITE-ProRule" id="PRU00277"/>
    </source>
</evidence>
<dbReference type="EC" id="5.2.1.8" evidence="2 5"/>
<evidence type="ECO:0000313" key="9">
    <source>
        <dbReference type="EMBL" id="KAA0167588.1"/>
    </source>
</evidence>
<dbReference type="Proteomes" id="UP000323011">
    <property type="component" value="Unassembled WGS sequence"/>
</dbReference>
<evidence type="ECO:0000256" key="1">
    <source>
        <dbReference type="ARBA" id="ARBA00000971"/>
    </source>
</evidence>
<dbReference type="EMBL" id="VLTM01000055">
    <property type="protein sequence ID" value="KAA0159315.1"/>
    <property type="molecule type" value="Genomic_DNA"/>
</dbReference>
<accession>A0A5A8CUR9</accession>
<keyword evidence="12" id="KW-1185">Reference proteome</keyword>
<dbReference type="Proteomes" id="UP000325113">
    <property type="component" value="Unassembled WGS sequence"/>
</dbReference>
<keyword evidence="3 5" id="KW-0697">Rotamase</keyword>
<dbReference type="AlphaFoldDB" id="A0A5A8CUR9"/>
<dbReference type="PROSITE" id="PS50059">
    <property type="entry name" value="FKBP_PPIASE"/>
    <property type="match status" value="1"/>
</dbReference>
<evidence type="ECO:0000256" key="3">
    <source>
        <dbReference type="ARBA" id="ARBA00023110"/>
    </source>
</evidence>
<name>A0A5A8CUR9_CAFRO</name>
<dbReference type="PANTHER" id="PTHR10516">
    <property type="entry name" value="PEPTIDYL-PROLYL CIS-TRANS ISOMERASE"/>
    <property type="match status" value="1"/>
</dbReference>
<dbReference type="InterPro" id="IPR050689">
    <property type="entry name" value="FKBP-type_PPIase"/>
</dbReference>
<dbReference type="InterPro" id="IPR001179">
    <property type="entry name" value="PPIase_FKBP_dom"/>
</dbReference>
<gene>
    <name evidence="10" type="ORF">FNF27_01042</name>
    <name evidence="9" type="ORF">FNF28_02802</name>
    <name evidence="7" type="ORF">FNF29_00926</name>
    <name evidence="8" type="ORF">FNF31_04904</name>
</gene>
<dbReference type="GO" id="GO:0005737">
    <property type="term" value="C:cytoplasm"/>
    <property type="evidence" value="ECO:0007669"/>
    <property type="project" value="TreeGrafter"/>
</dbReference>
<dbReference type="Gene3D" id="3.10.50.40">
    <property type="match status" value="1"/>
</dbReference>
<keyword evidence="4 5" id="KW-0413">Isomerase</keyword>
<sequence>MAASLTTPIGPGSPSKQLRFNTADKLNVEIFIAGDGEHYPRKGQTVEVHYTAYRADGKLFDSTRARDRPLAFRIGEEQVIPGLEAAVRTISKGERAKATLPAAMAYGSRGFPGRVPPNMDLLFDLELVDIRGSVLPES</sequence>
<dbReference type="Proteomes" id="UP000322899">
    <property type="component" value="Unassembled WGS sequence"/>
</dbReference>
<evidence type="ECO:0000313" key="12">
    <source>
        <dbReference type="Proteomes" id="UP000323011"/>
    </source>
</evidence>
<dbReference type="EMBL" id="VLTO01000004">
    <property type="protein sequence ID" value="KAA0177262.1"/>
    <property type="molecule type" value="Genomic_DNA"/>
</dbReference>
<evidence type="ECO:0000256" key="4">
    <source>
        <dbReference type="ARBA" id="ARBA00023235"/>
    </source>
</evidence>
<feature type="domain" description="PPIase FKBP-type" evidence="6">
    <location>
        <begin position="43"/>
        <end position="131"/>
    </location>
</feature>
<dbReference type="FunFam" id="3.10.50.40:FF:000006">
    <property type="entry name" value="Peptidyl-prolyl cis-trans isomerase"/>
    <property type="match status" value="1"/>
</dbReference>
<dbReference type="OMA" id="HDEICVE"/>
<evidence type="ECO:0000259" key="6">
    <source>
        <dbReference type="PROSITE" id="PS50059"/>
    </source>
</evidence>
<dbReference type="EMBL" id="VLTL01000033">
    <property type="protein sequence ID" value="KAA0167588.1"/>
    <property type="molecule type" value="Genomic_DNA"/>
</dbReference>
<comment type="caution">
    <text evidence="7">The sequence shown here is derived from an EMBL/GenBank/DDBJ whole genome shotgun (WGS) entry which is preliminary data.</text>
</comment>
<dbReference type="InterPro" id="IPR046357">
    <property type="entry name" value="PPIase_dom_sf"/>
</dbReference>
<organism evidence="7 12">
    <name type="scientific">Cafeteria roenbergensis</name>
    <name type="common">Marine flagellate</name>
    <dbReference type="NCBI Taxonomy" id="33653"/>
    <lineage>
        <taxon>Eukaryota</taxon>
        <taxon>Sar</taxon>
        <taxon>Stramenopiles</taxon>
        <taxon>Bigyra</taxon>
        <taxon>Opalozoa</taxon>
        <taxon>Bicosoecida</taxon>
        <taxon>Cafeteriaceae</taxon>
        <taxon>Cafeteria</taxon>
    </lineage>
</organism>
<evidence type="ECO:0000256" key="2">
    <source>
        <dbReference type="ARBA" id="ARBA00013194"/>
    </source>
</evidence>
<dbReference type="GO" id="GO:0003755">
    <property type="term" value="F:peptidyl-prolyl cis-trans isomerase activity"/>
    <property type="evidence" value="ECO:0007669"/>
    <property type="project" value="UniProtKB-KW"/>
</dbReference>
<protein>
    <recommendedName>
        <fullName evidence="2 5">peptidylprolyl isomerase</fullName>
        <ecNumber evidence="2 5">5.2.1.8</ecNumber>
    </recommendedName>
</protein>
<dbReference type="PANTHER" id="PTHR10516:SF443">
    <property type="entry name" value="FK506-BINDING PROTEIN 59-RELATED"/>
    <property type="match status" value="1"/>
</dbReference>
<dbReference type="Proteomes" id="UP000324907">
    <property type="component" value="Unassembled WGS sequence"/>
</dbReference>
<proteinExistence type="predicted"/>
<evidence type="ECO:0000313" key="11">
    <source>
        <dbReference type="Proteomes" id="UP000322899"/>
    </source>
</evidence>
<evidence type="ECO:0000313" key="8">
    <source>
        <dbReference type="EMBL" id="KAA0159315.1"/>
    </source>
</evidence>
<evidence type="ECO:0000313" key="10">
    <source>
        <dbReference type="EMBL" id="KAA0177262.1"/>
    </source>
</evidence>
<dbReference type="Pfam" id="PF00254">
    <property type="entry name" value="FKBP_C"/>
    <property type="match status" value="1"/>
</dbReference>
<evidence type="ECO:0000313" key="14">
    <source>
        <dbReference type="Proteomes" id="UP000325113"/>
    </source>
</evidence>
<dbReference type="OrthoDB" id="1902587at2759"/>
<reference evidence="11 12" key="1">
    <citation type="submission" date="2019-07" db="EMBL/GenBank/DDBJ databases">
        <title>Genomes of Cafeteria roenbergensis.</title>
        <authorList>
            <person name="Fischer M.G."/>
            <person name="Hackl T."/>
            <person name="Roman M."/>
        </authorList>
    </citation>
    <scope>NUCLEOTIDE SEQUENCE [LARGE SCALE GENOMIC DNA]</scope>
    <source>
        <strain evidence="7 12">BVI</strain>
        <strain evidence="8 14">Cflag</strain>
        <strain evidence="10 11">E4-10P</strain>
        <strain evidence="9 13">RCC970-E3</strain>
    </source>
</reference>
<evidence type="ECO:0000313" key="13">
    <source>
        <dbReference type="Proteomes" id="UP000324907"/>
    </source>
</evidence>
<dbReference type="SUPFAM" id="SSF54534">
    <property type="entry name" value="FKBP-like"/>
    <property type="match status" value="1"/>
</dbReference>